<name>A0ACB8F3K3_9SAUR</name>
<comment type="caution">
    <text evidence="1">The sequence shown here is derived from an EMBL/GenBank/DDBJ whole genome shotgun (WGS) entry which is preliminary data.</text>
</comment>
<gene>
    <name evidence="1" type="ORF">K3G42_016581</name>
</gene>
<protein>
    <submittedName>
        <fullName evidence="1">Uncharacterized protein</fullName>
    </submittedName>
</protein>
<dbReference type="EMBL" id="CM037618">
    <property type="protein sequence ID" value="KAH7999662.1"/>
    <property type="molecule type" value="Genomic_DNA"/>
</dbReference>
<proteinExistence type="predicted"/>
<organism evidence="1 2">
    <name type="scientific">Sphaerodactylus townsendi</name>
    <dbReference type="NCBI Taxonomy" id="933632"/>
    <lineage>
        <taxon>Eukaryota</taxon>
        <taxon>Metazoa</taxon>
        <taxon>Chordata</taxon>
        <taxon>Craniata</taxon>
        <taxon>Vertebrata</taxon>
        <taxon>Euteleostomi</taxon>
        <taxon>Lepidosauria</taxon>
        <taxon>Squamata</taxon>
        <taxon>Bifurcata</taxon>
        <taxon>Gekkota</taxon>
        <taxon>Sphaerodactylidae</taxon>
        <taxon>Sphaerodactylus</taxon>
    </lineage>
</organism>
<accession>A0ACB8F3K3</accession>
<keyword evidence="2" id="KW-1185">Reference proteome</keyword>
<evidence type="ECO:0000313" key="1">
    <source>
        <dbReference type="EMBL" id="KAH7999662.1"/>
    </source>
</evidence>
<reference evidence="1" key="1">
    <citation type="submission" date="2021-08" db="EMBL/GenBank/DDBJ databases">
        <title>The first chromosome-level gecko genome reveals the dynamic sex chromosomes of Neotropical dwarf geckos (Sphaerodactylidae: Sphaerodactylus).</title>
        <authorList>
            <person name="Pinto B.J."/>
            <person name="Keating S.E."/>
            <person name="Gamble T."/>
        </authorList>
    </citation>
    <scope>NUCLEOTIDE SEQUENCE</scope>
    <source>
        <strain evidence="1">TG3544</strain>
    </source>
</reference>
<dbReference type="Proteomes" id="UP000827872">
    <property type="component" value="Linkage Group LG05"/>
</dbReference>
<evidence type="ECO:0000313" key="2">
    <source>
        <dbReference type="Proteomes" id="UP000827872"/>
    </source>
</evidence>
<sequence length="181" mass="18901">MPLPRRRPARPLPQGPAQSLGVAHSDERPKLGGAQEPPARPPLRFHRLPAAPSAPEPRAAAAAPKPARPPSNLDAHQKATRANRTLPNGKLRHNLGTPGWQRQLLRAGAVSGHLPSCCAALSWTAAGGAPRTVRPSLSSKFHRLLPGGMDLALRPVELPPASASQESVRRGGRLGAGTAAA</sequence>